<keyword evidence="2" id="KW-0067">ATP-binding</keyword>
<dbReference type="Proteomes" id="UP000265520">
    <property type="component" value="Unassembled WGS sequence"/>
</dbReference>
<sequence length="508" mass="57928">MNESDIRKNIARDKRRERQQKLKLKRLKIPRFSTRLSIRRGLTRSKAGKASLLQTNWDVSHNASSSHASTSYFDDYCTDHDISNFEIFHKGEVQDCMDIGDMDTVCPSCGAFVWYGEKAEKDRATSSFQISLCCKKGKIKLPFMIEPPPLIRHLFNGIHPRSTHFLANVRSYNNMFSFTSLGSKIESRLNDGAGPPQFVISGQNYHRIGSLLPNDGQSPKFAQLYIYDTQNEVNNRLSHFSFTESNNQLDPILVTEILSVMDEHNKLVQSFRMVRDYIQINENVPISLRLFRDRVQDPRVYNVPDVDEIAALIVGDIGDGKDGRDIIVRGRDGYMQRNNQTKIRSDFLMGIEEAVSHGNVIASSIGARIVLPSSFTGGRRYLFNNCQDAMAICKKYGYPDLFLTVTCNPKWLEIQRHMSKSGNYPVYRPDISCRVFQLKLEEMMDDFRKGKFFGRVIANSRDKLHSSDANKSVICAELPDKDLFPKLYSTILNFMIHGPCGNAFPKSP</sequence>
<dbReference type="PANTHER" id="PTHR45786">
    <property type="entry name" value="DNA BINDING PROTEIN-LIKE"/>
    <property type="match status" value="1"/>
</dbReference>
<keyword evidence="2" id="KW-0347">Helicase</keyword>
<evidence type="ECO:0000313" key="2">
    <source>
        <dbReference type="EMBL" id="MCH81103.1"/>
    </source>
</evidence>
<dbReference type="EMBL" id="LXQA010001887">
    <property type="protein sequence ID" value="MCH81103.1"/>
    <property type="molecule type" value="Genomic_DNA"/>
</dbReference>
<evidence type="ECO:0000259" key="1">
    <source>
        <dbReference type="Pfam" id="PF14214"/>
    </source>
</evidence>
<gene>
    <name evidence="2" type="ORF">A2U01_0001882</name>
</gene>
<dbReference type="PANTHER" id="PTHR45786:SF74">
    <property type="entry name" value="ATP-DEPENDENT DNA HELICASE"/>
    <property type="match status" value="1"/>
</dbReference>
<feature type="domain" description="Helitron helicase-like" evidence="1">
    <location>
        <begin position="329"/>
        <end position="458"/>
    </location>
</feature>
<protein>
    <submittedName>
        <fullName evidence="2">ATP-dependent DNA helicase PIF1</fullName>
    </submittedName>
</protein>
<keyword evidence="3" id="KW-1185">Reference proteome</keyword>
<keyword evidence="2" id="KW-0378">Hydrolase</keyword>
<dbReference type="AlphaFoldDB" id="A0A392M264"/>
<feature type="non-terminal residue" evidence="2">
    <location>
        <position position="508"/>
    </location>
</feature>
<accession>A0A392M264</accession>
<dbReference type="Pfam" id="PF14214">
    <property type="entry name" value="Helitron_like_N"/>
    <property type="match status" value="1"/>
</dbReference>
<evidence type="ECO:0000313" key="3">
    <source>
        <dbReference type="Proteomes" id="UP000265520"/>
    </source>
</evidence>
<name>A0A392M264_9FABA</name>
<dbReference type="GO" id="GO:0004386">
    <property type="term" value="F:helicase activity"/>
    <property type="evidence" value="ECO:0007669"/>
    <property type="project" value="UniProtKB-KW"/>
</dbReference>
<keyword evidence="2" id="KW-0547">Nucleotide-binding</keyword>
<reference evidence="2 3" key="1">
    <citation type="journal article" date="2018" name="Front. Plant Sci.">
        <title>Red Clover (Trifolium pratense) and Zigzag Clover (T. medium) - A Picture of Genomic Similarities and Differences.</title>
        <authorList>
            <person name="Dluhosova J."/>
            <person name="Istvanek J."/>
            <person name="Nedelnik J."/>
            <person name="Repkova J."/>
        </authorList>
    </citation>
    <scope>NUCLEOTIDE SEQUENCE [LARGE SCALE GENOMIC DNA]</scope>
    <source>
        <strain evidence="3">cv. 10/8</strain>
        <tissue evidence="2">Leaf</tissue>
    </source>
</reference>
<comment type="caution">
    <text evidence="2">The sequence shown here is derived from an EMBL/GenBank/DDBJ whole genome shotgun (WGS) entry which is preliminary data.</text>
</comment>
<proteinExistence type="predicted"/>
<dbReference type="InterPro" id="IPR025476">
    <property type="entry name" value="Helitron_helicase-like"/>
</dbReference>
<organism evidence="2 3">
    <name type="scientific">Trifolium medium</name>
    <dbReference type="NCBI Taxonomy" id="97028"/>
    <lineage>
        <taxon>Eukaryota</taxon>
        <taxon>Viridiplantae</taxon>
        <taxon>Streptophyta</taxon>
        <taxon>Embryophyta</taxon>
        <taxon>Tracheophyta</taxon>
        <taxon>Spermatophyta</taxon>
        <taxon>Magnoliopsida</taxon>
        <taxon>eudicotyledons</taxon>
        <taxon>Gunneridae</taxon>
        <taxon>Pentapetalae</taxon>
        <taxon>rosids</taxon>
        <taxon>fabids</taxon>
        <taxon>Fabales</taxon>
        <taxon>Fabaceae</taxon>
        <taxon>Papilionoideae</taxon>
        <taxon>50 kb inversion clade</taxon>
        <taxon>NPAAA clade</taxon>
        <taxon>Hologalegina</taxon>
        <taxon>IRL clade</taxon>
        <taxon>Trifolieae</taxon>
        <taxon>Trifolium</taxon>
    </lineage>
</organism>